<gene>
    <name evidence="2" type="ORF">QFW77_15480</name>
</gene>
<reference evidence="2 3" key="1">
    <citation type="submission" date="2023-04" db="EMBL/GenBank/DDBJ databases">
        <title>Luteimonas endophyticus RD2P54.</title>
        <authorList>
            <person name="Sun J.-Q."/>
        </authorList>
    </citation>
    <scope>NUCLEOTIDE SEQUENCE [LARGE SCALE GENOMIC DNA]</scope>
    <source>
        <strain evidence="2 3">RD2P54</strain>
    </source>
</reference>
<dbReference type="EMBL" id="JARXRM010000044">
    <property type="protein sequence ID" value="MDH5824374.1"/>
    <property type="molecule type" value="Genomic_DNA"/>
</dbReference>
<dbReference type="SUPFAM" id="SSF55729">
    <property type="entry name" value="Acyl-CoA N-acyltransferases (Nat)"/>
    <property type="match status" value="1"/>
</dbReference>
<proteinExistence type="predicted"/>
<dbReference type="InterPro" id="IPR000182">
    <property type="entry name" value="GNAT_dom"/>
</dbReference>
<evidence type="ECO:0000313" key="3">
    <source>
        <dbReference type="Proteomes" id="UP001156940"/>
    </source>
</evidence>
<organism evidence="2 3">
    <name type="scientific">Luteimonas endophytica</name>
    <dbReference type="NCBI Taxonomy" id="3042023"/>
    <lineage>
        <taxon>Bacteria</taxon>
        <taxon>Pseudomonadati</taxon>
        <taxon>Pseudomonadota</taxon>
        <taxon>Gammaproteobacteria</taxon>
        <taxon>Lysobacterales</taxon>
        <taxon>Lysobacteraceae</taxon>
        <taxon>Luteimonas</taxon>
    </lineage>
</organism>
<dbReference type="PROSITE" id="PS51186">
    <property type="entry name" value="GNAT"/>
    <property type="match status" value="1"/>
</dbReference>
<accession>A0ABT6JC80</accession>
<sequence>MTDVRIETERLLLRPPLQQDFERYAELYADEEAARHVGGHVPRAIAWRKFLTMAGAWSIQGFAMFSVIERAGGRWLGQLGPWKPDGWPGNEVGWAFHPDAWGAGYATEAGVAAMDWAFDRLGWEDVIHCIAPANAASKRLAARLGSGLLRSGRLPAPYDAEPTEIWGQDRAAWRARPR</sequence>
<keyword evidence="3" id="KW-1185">Reference proteome</keyword>
<dbReference type="PANTHER" id="PTHR43792:SF1">
    <property type="entry name" value="N-ACETYLTRANSFERASE DOMAIN-CONTAINING PROTEIN"/>
    <property type="match status" value="1"/>
</dbReference>
<dbReference type="Pfam" id="PF13302">
    <property type="entry name" value="Acetyltransf_3"/>
    <property type="match status" value="1"/>
</dbReference>
<comment type="caution">
    <text evidence="2">The sequence shown here is derived from an EMBL/GenBank/DDBJ whole genome shotgun (WGS) entry which is preliminary data.</text>
</comment>
<evidence type="ECO:0000259" key="1">
    <source>
        <dbReference type="PROSITE" id="PS51186"/>
    </source>
</evidence>
<protein>
    <submittedName>
        <fullName evidence="2">GNAT family N-acetyltransferase</fullName>
    </submittedName>
</protein>
<dbReference type="InterPro" id="IPR016181">
    <property type="entry name" value="Acyl_CoA_acyltransferase"/>
</dbReference>
<name>A0ABT6JC80_9GAMM</name>
<feature type="domain" description="N-acetyltransferase" evidence="1">
    <location>
        <begin position="11"/>
        <end position="164"/>
    </location>
</feature>
<dbReference type="RefSeq" id="WP_280575683.1">
    <property type="nucleotide sequence ID" value="NZ_JARXRM010000044.1"/>
</dbReference>
<dbReference type="InterPro" id="IPR051531">
    <property type="entry name" value="N-acetyltransferase"/>
</dbReference>
<evidence type="ECO:0000313" key="2">
    <source>
        <dbReference type="EMBL" id="MDH5824374.1"/>
    </source>
</evidence>
<dbReference type="Proteomes" id="UP001156940">
    <property type="component" value="Unassembled WGS sequence"/>
</dbReference>
<dbReference type="PANTHER" id="PTHR43792">
    <property type="entry name" value="GNAT FAMILY, PUTATIVE (AFU_ORTHOLOGUE AFUA_3G00765)-RELATED-RELATED"/>
    <property type="match status" value="1"/>
</dbReference>
<dbReference type="Gene3D" id="3.40.630.30">
    <property type="match status" value="1"/>
</dbReference>